<protein>
    <submittedName>
        <fullName evidence="2">Uncharacterized protein</fullName>
    </submittedName>
</protein>
<name>A0A4Z2JF98_9TELE</name>
<feature type="compositionally biased region" description="Basic and acidic residues" evidence="1">
    <location>
        <begin position="1"/>
        <end position="12"/>
    </location>
</feature>
<proteinExistence type="predicted"/>
<organism evidence="2 3">
    <name type="scientific">Liparis tanakae</name>
    <name type="common">Tanaka's snailfish</name>
    <dbReference type="NCBI Taxonomy" id="230148"/>
    <lineage>
        <taxon>Eukaryota</taxon>
        <taxon>Metazoa</taxon>
        <taxon>Chordata</taxon>
        <taxon>Craniata</taxon>
        <taxon>Vertebrata</taxon>
        <taxon>Euteleostomi</taxon>
        <taxon>Actinopterygii</taxon>
        <taxon>Neopterygii</taxon>
        <taxon>Teleostei</taxon>
        <taxon>Neoteleostei</taxon>
        <taxon>Acanthomorphata</taxon>
        <taxon>Eupercaria</taxon>
        <taxon>Perciformes</taxon>
        <taxon>Cottioidei</taxon>
        <taxon>Cottales</taxon>
        <taxon>Liparidae</taxon>
        <taxon>Liparis</taxon>
    </lineage>
</organism>
<sequence>MTMCEAPRREQSSEATESSPTPEAPQAVYWQAAVRRQLMKLSIRRYSSSRALKGHIHWADTVGDGPPLAPAHSVGSTQHGRGRAPRITRCLRFEHCNGERSDITGWSVVTPKTHGKKTAVGVPRHTASPPSYPAPLTLPTSPPHSLACQPTSAPCYCWSLSCQKFLFLHIRFHLGKYNRRLANRRRSRLCSEPMGCEPVRQLGEVETLKVEANLQGLTGALHLIGGEEGLEMDEKPSAGDLLQPTAAGFLSLLEVLGVHCAAQQGVKHFVCSNARATTAPLSMLESLLLMVSCPESSCSSPATLKQTFFPFRSPFSPSLSAEM</sequence>
<gene>
    <name evidence="2" type="ORF">EYF80_000807</name>
</gene>
<dbReference type="AlphaFoldDB" id="A0A4Z2JF98"/>
<feature type="compositionally biased region" description="Low complexity" evidence="1">
    <location>
        <begin position="13"/>
        <end position="25"/>
    </location>
</feature>
<feature type="region of interest" description="Disordered" evidence="1">
    <location>
        <begin position="1"/>
        <end position="25"/>
    </location>
</feature>
<dbReference type="EMBL" id="SRLO01000003">
    <property type="protein sequence ID" value="TNN88929.1"/>
    <property type="molecule type" value="Genomic_DNA"/>
</dbReference>
<reference evidence="2 3" key="1">
    <citation type="submission" date="2019-03" db="EMBL/GenBank/DDBJ databases">
        <title>First draft genome of Liparis tanakae, snailfish: a comprehensive survey of snailfish specific genes.</title>
        <authorList>
            <person name="Kim W."/>
            <person name="Song I."/>
            <person name="Jeong J.-H."/>
            <person name="Kim D."/>
            <person name="Kim S."/>
            <person name="Ryu S."/>
            <person name="Song J.Y."/>
            <person name="Lee S.K."/>
        </authorList>
    </citation>
    <scope>NUCLEOTIDE SEQUENCE [LARGE SCALE GENOMIC DNA]</scope>
    <source>
        <tissue evidence="2">Muscle</tissue>
    </source>
</reference>
<evidence type="ECO:0000313" key="2">
    <source>
        <dbReference type="EMBL" id="TNN88929.1"/>
    </source>
</evidence>
<keyword evidence="3" id="KW-1185">Reference proteome</keyword>
<evidence type="ECO:0000256" key="1">
    <source>
        <dbReference type="SAM" id="MobiDB-lite"/>
    </source>
</evidence>
<evidence type="ECO:0000313" key="3">
    <source>
        <dbReference type="Proteomes" id="UP000314294"/>
    </source>
</evidence>
<dbReference type="OrthoDB" id="8717558at2759"/>
<dbReference type="Proteomes" id="UP000314294">
    <property type="component" value="Unassembled WGS sequence"/>
</dbReference>
<accession>A0A4Z2JF98</accession>
<comment type="caution">
    <text evidence="2">The sequence shown here is derived from an EMBL/GenBank/DDBJ whole genome shotgun (WGS) entry which is preliminary data.</text>
</comment>